<dbReference type="RefSeq" id="WP_248653237.1">
    <property type="nucleotide sequence ID" value="NZ_CP096663.1"/>
</dbReference>
<dbReference type="EMBL" id="CP096663">
    <property type="protein sequence ID" value="UPV77213.1"/>
    <property type="molecule type" value="Genomic_DNA"/>
</dbReference>
<evidence type="ECO:0000313" key="2">
    <source>
        <dbReference type="Proteomes" id="UP000830729"/>
    </source>
</evidence>
<gene>
    <name evidence="1" type="ORF">M0R89_22850</name>
</gene>
<reference evidence="1 2" key="1">
    <citation type="submission" date="2022-04" db="EMBL/GenBank/DDBJ databases">
        <title>Diverse halophilic archaea isolated from saline environments.</title>
        <authorList>
            <person name="Cui H.-L."/>
        </authorList>
    </citation>
    <scope>NUCLEOTIDE SEQUENCE [LARGE SCALE GENOMIC DNA]</scope>
    <source>
        <strain evidence="1 2">XZYJT49</strain>
        <plasmid evidence="1 2">unnamed4</plasmid>
    </source>
</reference>
<geneLocation type="plasmid" evidence="1 2">
    <name>unnamed4</name>
</geneLocation>
<dbReference type="AlphaFoldDB" id="A0A8U0I2D3"/>
<dbReference type="GeneID" id="72188103"/>
<protein>
    <submittedName>
        <fullName evidence="1">Uncharacterized protein</fullName>
    </submittedName>
</protein>
<dbReference type="KEGG" id="halx:M0R89_22850"/>
<accession>A0A8U0I2D3</accession>
<evidence type="ECO:0000313" key="1">
    <source>
        <dbReference type="EMBL" id="UPV77213.1"/>
    </source>
</evidence>
<proteinExistence type="predicted"/>
<sequence>MSYPIEGTPRHEEVLFAVIQAASSFADRIVLSIETGTVADDYPSIIQELDDTFSQTGGSDAVRYDAHVSERSLEVIKSLLEMSGGARIFGIRKIELVRDSEPCLRYVPEHEAFTMNGDSSDEIIDAVQNAIDVEPAVVLPNHLLVEWEVTGTEYSISPPSLCVGNVCYGLSRLASVEPRPEQLEIDLRWYESEQGQLGQAISWAASKIGLTRPDTLRFESTAELSDAVEILQTVTAGTGKDVL</sequence>
<name>A0A8U0I2D3_9EURY</name>
<keyword evidence="1" id="KW-0614">Plasmid</keyword>
<keyword evidence="2" id="KW-1185">Reference proteome</keyword>
<dbReference type="Proteomes" id="UP000830729">
    <property type="component" value="Plasmid unnamed4"/>
</dbReference>
<organism evidence="1 2">
    <name type="scientific">Halorussus limi</name>
    <dbReference type="NCBI Taxonomy" id="2938695"/>
    <lineage>
        <taxon>Archaea</taxon>
        <taxon>Methanobacteriati</taxon>
        <taxon>Methanobacteriota</taxon>
        <taxon>Stenosarchaea group</taxon>
        <taxon>Halobacteria</taxon>
        <taxon>Halobacteriales</taxon>
        <taxon>Haladaptataceae</taxon>
        <taxon>Halorussus</taxon>
    </lineage>
</organism>